<evidence type="ECO:0000256" key="2">
    <source>
        <dbReference type="RuleBase" id="RU003707"/>
    </source>
</evidence>
<dbReference type="CDD" id="cd06558">
    <property type="entry name" value="crotonase-like"/>
    <property type="match status" value="1"/>
</dbReference>
<dbReference type="Gene3D" id="1.10.12.10">
    <property type="entry name" value="Lyase 2-enoyl-coa Hydratase, Chain A, domain 2"/>
    <property type="match status" value="1"/>
</dbReference>
<dbReference type="InterPro" id="IPR001753">
    <property type="entry name" value="Enoyl-CoA_hydra/iso"/>
</dbReference>
<name>A0A9Q3YSG8_9GAMM</name>
<reference evidence="4" key="1">
    <citation type="submission" date="2021-10" db="EMBL/GenBank/DDBJ databases">
        <title>The diversity and Nitrogen Metabolism of Culturable Nitrate-Utilizing Bacteria Within the Oxygen Minimum Zone of the Changjiang (Yangtze River)Estuary.</title>
        <authorList>
            <person name="Zhang D."/>
            <person name="Zheng J."/>
            <person name="Liu S."/>
            <person name="He W."/>
        </authorList>
    </citation>
    <scope>NUCLEOTIDE SEQUENCE</scope>
    <source>
        <strain evidence="4">FXH-223</strain>
    </source>
</reference>
<gene>
    <name evidence="4" type="ORF">LL252_13590</name>
</gene>
<dbReference type="PROSITE" id="PS00166">
    <property type="entry name" value="ENOYL_COA_HYDRATASE"/>
    <property type="match status" value="1"/>
</dbReference>
<dbReference type="AlphaFoldDB" id="A0A9Q3YSG8"/>
<dbReference type="InterPro" id="IPR018376">
    <property type="entry name" value="Enoyl-CoA_hyd/isom_CS"/>
</dbReference>
<dbReference type="RefSeq" id="WP_228234404.1">
    <property type="nucleotide sequence ID" value="NZ_JAJGNA010000019.1"/>
</dbReference>
<evidence type="ECO:0000313" key="4">
    <source>
        <dbReference type="EMBL" id="MCC4309603.1"/>
    </source>
</evidence>
<sequence>MTYQTLSVSVDRGVALITLDRPDQLNAMNADFWNELPAAVRALDGDGGVRAIVINANGKHFTAGLDLGMFGAPPDPADRTARVQKAARFRQHTALMQQSFSALEDCRVPVIAALHGGCIGGGVDLISACDLRYASADAFLTIYEINVGLTADVGTFPRLCKLLPEGIVRELAYTGRRMDAAEAERRGLFNAVLDDREAALEKALAVAREIAGKSPLAVHGCKRMITYARDHNTADALDYVVTWNAGMLHVEEVQAAIEAGKQGGEGDFTPLPPLAGEVKGGV</sequence>
<dbReference type="GO" id="GO:0016853">
    <property type="term" value="F:isomerase activity"/>
    <property type="evidence" value="ECO:0007669"/>
    <property type="project" value="InterPro"/>
</dbReference>
<dbReference type="InterPro" id="IPR014748">
    <property type="entry name" value="Enoyl-CoA_hydra_C"/>
</dbReference>
<feature type="region of interest" description="Disordered" evidence="3">
    <location>
        <begin position="262"/>
        <end position="282"/>
    </location>
</feature>
<dbReference type="Proteomes" id="UP001108027">
    <property type="component" value="Unassembled WGS sequence"/>
</dbReference>
<accession>A0A9Q3YSG8</accession>
<comment type="caution">
    <text evidence="4">The sequence shown here is derived from an EMBL/GenBank/DDBJ whole genome shotgun (WGS) entry which is preliminary data.</text>
</comment>
<dbReference type="InterPro" id="IPR045002">
    <property type="entry name" value="Ech1-like"/>
</dbReference>
<dbReference type="NCBIfam" id="NF004794">
    <property type="entry name" value="PRK06142.1"/>
    <property type="match status" value="1"/>
</dbReference>
<evidence type="ECO:0000256" key="3">
    <source>
        <dbReference type="SAM" id="MobiDB-lite"/>
    </source>
</evidence>
<dbReference type="Gene3D" id="3.90.226.10">
    <property type="entry name" value="2-enoyl-CoA Hydratase, Chain A, domain 1"/>
    <property type="match status" value="1"/>
</dbReference>
<dbReference type="SUPFAM" id="SSF52096">
    <property type="entry name" value="ClpP/crotonase"/>
    <property type="match status" value="1"/>
</dbReference>
<protein>
    <submittedName>
        <fullName evidence="4">Crotonase/enoyl-CoA hydratase family protein</fullName>
    </submittedName>
</protein>
<proteinExistence type="inferred from homology"/>
<keyword evidence="5" id="KW-1185">Reference proteome</keyword>
<evidence type="ECO:0000313" key="5">
    <source>
        <dbReference type="Proteomes" id="UP001108027"/>
    </source>
</evidence>
<dbReference type="EMBL" id="JAJGNA010000019">
    <property type="protein sequence ID" value="MCC4309603.1"/>
    <property type="molecule type" value="Genomic_DNA"/>
</dbReference>
<dbReference type="PANTHER" id="PTHR43149">
    <property type="entry name" value="ENOYL-COA HYDRATASE"/>
    <property type="match status" value="1"/>
</dbReference>
<dbReference type="InterPro" id="IPR029045">
    <property type="entry name" value="ClpP/crotonase-like_dom_sf"/>
</dbReference>
<organism evidence="4 5">
    <name type="scientific">Alloalcanivorax marinus</name>
    <dbReference type="NCBI Taxonomy" id="1177169"/>
    <lineage>
        <taxon>Bacteria</taxon>
        <taxon>Pseudomonadati</taxon>
        <taxon>Pseudomonadota</taxon>
        <taxon>Gammaproteobacteria</taxon>
        <taxon>Oceanospirillales</taxon>
        <taxon>Alcanivoracaceae</taxon>
        <taxon>Alloalcanivorax</taxon>
    </lineage>
</organism>
<dbReference type="Pfam" id="PF00378">
    <property type="entry name" value="ECH_1"/>
    <property type="match status" value="1"/>
</dbReference>
<comment type="similarity">
    <text evidence="1 2">Belongs to the enoyl-CoA hydratase/isomerase family.</text>
</comment>
<evidence type="ECO:0000256" key="1">
    <source>
        <dbReference type="ARBA" id="ARBA00005254"/>
    </source>
</evidence>